<name>A0A381TZM0_9ZZZZ</name>
<evidence type="ECO:0008006" key="4">
    <source>
        <dbReference type="Google" id="ProtNLM"/>
    </source>
</evidence>
<dbReference type="SUPFAM" id="SSF101960">
    <property type="entry name" value="Stabilizer of iron transporter SufD"/>
    <property type="match status" value="1"/>
</dbReference>
<organism evidence="3">
    <name type="scientific">marine metagenome</name>
    <dbReference type="NCBI Taxonomy" id="408172"/>
    <lineage>
        <taxon>unclassified sequences</taxon>
        <taxon>metagenomes</taxon>
        <taxon>ecological metagenomes</taxon>
    </lineage>
</organism>
<reference evidence="3" key="1">
    <citation type="submission" date="2018-05" db="EMBL/GenBank/DDBJ databases">
        <authorList>
            <person name="Lanie J.A."/>
            <person name="Ng W.-L."/>
            <person name="Kazmierczak K.M."/>
            <person name="Andrzejewski T.M."/>
            <person name="Davidsen T.M."/>
            <person name="Wayne K.J."/>
            <person name="Tettelin H."/>
            <person name="Glass J.I."/>
            <person name="Rusch D."/>
            <person name="Podicherti R."/>
            <person name="Tsui H.-C.T."/>
            <person name="Winkler M.E."/>
        </authorList>
    </citation>
    <scope>NUCLEOTIDE SEQUENCE</scope>
</reference>
<dbReference type="NCBIfam" id="TIGR01981">
    <property type="entry name" value="sufD"/>
    <property type="match status" value="1"/>
</dbReference>
<evidence type="ECO:0000313" key="3">
    <source>
        <dbReference type="EMBL" id="SVA21264.1"/>
    </source>
</evidence>
<gene>
    <name evidence="3" type="ORF">METZ01_LOCUS74118</name>
</gene>
<dbReference type="InterPro" id="IPR000825">
    <property type="entry name" value="SUF_FeS_clus_asmbl_SufBD_core"/>
</dbReference>
<dbReference type="Pfam" id="PF01458">
    <property type="entry name" value="SUFBD_core"/>
    <property type="match status" value="1"/>
</dbReference>
<dbReference type="Pfam" id="PF19295">
    <property type="entry name" value="SufBD_N"/>
    <property type="match status" value="1"/>
</dbReference>
<dbReference type="InterPro" id="IPR011542">
    <property type="entry name" value="SUF_FeS_clus_asmbl_SufD"/>
</dbReference>
<dbReference type="InterPro" id="IPR055346">
    <property type="entry name" value="Fe-S_cluster_assembly_SufBD"/>
</dbReference>
<dbReference type="EMBL" id="UINC01005428">
    <property type="protein sequence ID" value="SVA21264.1"/>
    <property type="molecule type" value="Genomic_DNA"/>
</dbReference>
<evidence type="ECO:0000259" key="1">
    <source>
        <dbReference type="Pfam" id="PF01458"/>
    </source>
</evidence>
<proteinExistence type="predicted"/>
<evidence type="ECO:0000259" key="2">
    <source>
        <dbReference type="Pfam" id="PF19295"/>
    </source>
</evidence>
<accession>A0A381TZM0</accession>
<dbReference type="GO" id="GO:0016226">
    <property type="term" value="P:iron-sulfur cluster assembly"/>
    <property type="evidence" value="ECO:0007669"/>
    <property type="project" value="InterPro"/>
</dbReference>
<dbReference type="PANTHER" id="PTHR43575">
    <property type="entry name" value="PROTEIN ABCI7, CHLOROPLASTIC"/>
    <property type="match status" value="1"/>
</dbReference>
<dbReference type="AlphaFoldDB" id="A0A381TZM0"/>
<dbReference type="InterPro" id="IPR037284">
    <property type="entry name" value="SUF_FeS_clus_asmbl_SufBD_sf"/>
</dbReference>
<protein>
    <recommendedName>
        <fullName evidence="4">Fe-S cluster assembly protein SufD</fullName>
    </recommendedName>
</protein>
<sequence length="441" mass="48189">MSHTAVGTEAYLAAHQALASILPAAGIPWLDHSRKSARDQFGEMGFPTTRDEQWKYTNVRSITRQAFALPPADSPSIDRALVDDATVPGMDTYRLVFADGILVPQLSHCDDLPEGVTVTGLANVLRTDPAHLEGMFGKVLREPTHGFNAMNSAFVCDGAFVEIGPGVVMDRPLELLFISATGGEGMLALPRNLVLLRAGSQATLHERYISASPARCLTNAVSEVLIEEDAKLHLGRLQEESERSFHIGGLFAEVGRNACLTTNVVTLGGALVRNDLAVNLNEEGAEVRLHGLYVAHGRQHVDNHTQVFHNRPGTTSNECYKGILNGHARAVFRGHILVQPDAQKTDAVQNNHNLLLSPNAEVDTMPQLEIYADDVKCAHGASVGQLEEDAIFYLRSRGVGEMEAKQMLTRAFAAEVLEELEPPPLREYLQDRIDRLMELAK</sequence>
<feature type="domain" description="SUF system FeS cluster assembly SufBD core" evidence="1">
    <location>
        <begin position="183"/>
        <end position="412"/>
    </location>
</feature>
<dbReference type="InterPro" id="IPR045595">
    <property type="entry name" value="SufBD_N"/>
</dbReference>
<dbReference type="PANTHER" id="PTHR43575:SF1">
    <property type="entry name" value="PROTEIN ABCI7, CHLOROPLASTIC"/>
    <property type="match status" value="1"/>
</dbReference>
<feature type="domain" description="SUF system FeS cluster assembly SufBD N-terminal" evidence="2">
    <location>
        <begin position="10"/>
        <end position="174"/>
    </location>
</feature>